<comment type="subcellular location">
    <subcellularLocation>
        <location evidence="2">Cytoplasm</location>
    </subcellularLocation>
    <subcellularLocation>
        <location evidence="1">Nucleus</location>
    </subcellularLocation>
</comment>
<evidence type="ECO:0000256" key="3">
    <source>
        <dbReference type="ARBA" id="ARBA00008870"/>
    </source>
</evidence>
<dbReference type="InParanoid" id="A0A1Y2DF20"/>
<comment type="similarity">
    <text evidence="3">Belongs to the acetyltransferase family. NAA40 subfamily.</text>
</comment>
<keyword evidence="8" id="KW-0539">Nucleus</keyword>
<keyword evidence="7 13" id="KW-0808">Transferase</keyword>
<evidence type="ECO:0000259" key="12">
    <source>
        <dbReference type="PROSITE" id="PS51186"/>
    </source>
</evidence>
<dbReference type="EMBL" id="MCFJ01000018">
    <property type="protein sequence ID" value="ORY57871.1"/>
    <property type="molecule type" value="Genomic_DNA"/>
</dbReference>
<evidence type="ECO:0000256" key="9">
    <source>
        <dbReference type="ARBA" id="ARBA00023315"/>
    </source>
</evidence>
<keyword evidence="6" id="KW-0963">Cytoplasm</keyword>
<protein>
    <recommendedName>
        <fullName evidence="5">N-alpha-acetyltransferase 40</fullName>
        <ecNumber evidence="4">2.3.1.257</ecNumber>
    </recommendedName>
</protein>
<evidence type="ECO:0000256" key="10">
    <source>
        <dbReference type="ARBA" id="ARBA00047821"/>
    </source>
</evidence>
<dbReference type="STRING" id="1141098.A0A1Y2DF20"/>
<dbReference type="InterPro" id="IPR016181">
    <property type="entry name" value="Acyl_CoA_acyltransferase"/>
</dbReference>
<dbReference type="PANTHER" id="PTHR20531">
    <property type="entry name" value="N-ALPHA-ACETYLTRANSFERASE 40"/>
    <property type="match status" value="1"/>
</dbReference>
<feature type="domain" description="N-acetyltransferase" evidence="12">
    <location>
        <begin position="57"/>
        <end position="208"/>
    </location>
</feature>
<evidence type="ECO:0000256" key="11">
    <source>
        <dbReference type="ARBA" id="ARBA00049524"/>
    </source>
</evidence>
<keyword evidence="14" id="KW-1185">Reference proteome</keyword>
<dbReference type="PROSITE" id="PS51186">
    <property type="entry name" value="GNAT"/>
    <property type="match status" value="1"/>
</dbReference>
<dbReference type="RefSeq" id="XP_040711000.1">
    <property type="nucleotide sequence ID" value="XM_040865671.1"/>
</dbReference>
<dbReference type="InterPro" id="IPR039949">
    <property type="entry name" value="NAA40"/>
</dbReference>
<comment type="caution">
    <text evidence="13">The sequence shown here is derived from an EMBL/GenBank/DDBJ whole genome shotgun (WGS) entry which is preliminary data.</text>
</comment>
<dbReference type="OrthoDB" id="424551at2759"/>
<dbReference type="GO" id="GO:0005634">
    <property type="term" value="C:nucleus"/>
    <property type="evidence" value="ECO:0007669"/>
    <property type="project" value="UniProtKB-SubCell"/>
</dbReference>
<accession>A0A1Y2DF20</accession>
<dbReference type="GeneID" id="63781883"/>
<sequence length="220" mass="25015">MSDLKSTAKRRRTTANAIEHAIRKSDEEFIAQYLQPSPSWTEWIHPRTDAKYTISLISSGALAEKDLKSCLSLVEETSRADYEPSSLGWKPAKKLDEMKSPELRYIVVKDGQGDIRGFTSLMPTYEEGQPVVYCYEIHLKGELQGTRLGKLLISFLEDVAVNVPTVEKVMLTCFTSNKRALDFYKKLGFKKDDISPEPRRLRYGKEVVPDYVIMSKVVGK</sequence>
<dbReference type="EC" id="2.3.1.257" evidence="4"/>
<name>A0A1Y2DF20_9PEZI</name>
<gene>
    <name evidence="13" type="ORF">BCR38DRAFT_81633</name>
</gene>
<evidence type="ECO:0000256" key="4">
    <source>
        <dbReference type="ARBA" id="ARBA00012950"/>
    </source>
</evidence>
<evidence type="ECO:0000313" key="13">
    <source>
        <dbReference type="EMBL" id="ORY57871.1"/>
    </source>
</evidence>
<evidence type="ECO:0000256" key="1">
    <source>
        <dbReference type="ARBA" id="ARBA00004123"/>
    </source>
</evidence>
<dbReference type="Pfam" id="PF00583">
    <property type="entry name" value="Acetyltransf_1"/>
    <property type="match status" value="1"/>
</dbReference>
<dbReference type="InterPro" id="IPR000182">
    <property type="entry name" value="GNAT_dom"/>
</dbReference>
<proteinExistence type="inferred from homology"/>
<comment type="catalytic activity">
    <reaction evidence="11">
        <text>N-terminal L-seryl-[histone H4] + acetyl-CoA = N-terminal N(alpha)-acetyl-L-seryl-[histone H4] + CoA + H(+)</text>
        <dbReference type="Rhea" id="RHEA:50596"/>
        <dbReference type="Rhea" id="RHEA-COMP:12740"/>
        <dbReference type="Rhea" id="RHEA-COMP:12743"/>
        <dbReference type="ChEBI" id="CHEBI:15378"/>
        <dbReference type="ChEBI" id="CHEBI:57287"/>
        <dbReference type="ChEBI" id="CHEBI:57288"/>
        <dbReference type="ChEBI" id="CHEBI:64738"/>
        <dbReference type="ChEBI" id="CHEBI:83690"/>
        <dbReference type="EC" id="2.3.1.257"/>
    </reaction>
</comment>
<dbReference type="Gene3D" id="3.40.630.30">
    <property type="match status" value="1"/>
</dbReference>
<evidence type="ECO:0000256" key="7">
    <source>
        <dbReference type="ARBA" id="ARBA00022679"/>
    </source>
</evidence>
<evidence type="ECO:0000256" key="5">
    <source>
        <dbReference type="ARBA" id="ARBA00015043"/>
    </source>
</evidence>
<dbReference type="GO" id="GO:0005737">
    <property type="term" value="C:cytoplasm"/>
    <property type="evidence" value="ECO:0007669"/>
    <property type="project" value="UniProtKB-SubCell"/>
</dbReference>
<keyword evidence="9 13" id="KW-0012">Acyltransferase</keyword>
<comment type="catalytic activity">
    <reaction evidence="10">
        <text>N-terminal L-seryl-[histone H2A] + acetyl-CoA = N-terminal N(alpha)-acetyl-L-seryl-[histone H2A] + CoA + H(+)</text>
        <dbReference type="Rhea" id="RHEA:50600"/>
        <dbReference type="Rhea" id="RHEA-COMP:12742"/>
        <dbReference type="Rhea" id="RHEA-COMP:12744"/>
        <dbReference type="ChEBI" id="CHEBI:15378"/>
        <dbReference type="ChEBI" id="CHEBI:57287"/>
        <dbReference type="ChEBI" id="CHEBI:57288"/>
        <dbReference type="ChEBI" id="CHEBI:64738"/>
        <dbReference type="ChEBI" id="CHEBI:83690"/>
        <dbReference type="EC" id="2.3.1.257"/>
    </reaction>
</comment>
<dbReference type="FunCoup" id="A0A1Y2DF20">
    <property type="interactions" value="107"/>
</dbReference>
<evidence type="ECO:0000256" key="2">
    <source>
        <dbReference type="ARBA" id="ARBA00004496"/>
    </source>
</evidence>
<reference evidence="13 14" key="1">
    <citation type="submission" date="2016-07" db="EMBL/GenBank/DDBJ databases">
        <title>Pervasive Adenine N6-methylation of Active Genes in Fungi.</title>
        <authorList>
            <consortium name="DOE Joint Genome Institute"/>
            <person name="Mondo S.J."/>
            <person name="Dannebaum R.O."/>
            <person name="Kuo R.C."/>
            <person name="Labutti K."/>
            <person name="Haridas S."/>
            <person name="Kuo A."/>
            <person name="Salamov A."/>
            <person name="Ahrendt S.R."/>
            <person name="Lipzen A."/>
            <person name="Sullivan W."/>
            <person name="Andreopoulos W.B."/>
            <person name="Clum A."/>
            <person name="Lindquist E."/>
            <person name="Daum C."/>
            <person name="Ramamoorthy G.K."/>
            <person name="Gryganskyi A."/>
            <person name="Culley D."/>
            <person name="Magnuson J.K."/>
            <person name="James T.Y."/>
            <person name="O'Malley M.A."/>
            <person name="Stajich J.E."/>
            <person name="Spatafora J.W."/>
            <person name="Visel A."/>
            <person name="Grigoriev I.V."/>
        </authorList>
    </citation>
    <scope>NUCLEOTIDE SEQUENCE [LARGE SCALE GENOMIC DNA]</scope>
    <source>
        <strain evidence="13 14">CBS 129021</strain>
    </source>
</reference>
<dbReference type="GO" id="GO:0043998">
    <property type="term" value="F:histone H2A acetyltransferase activity"/>
    <property type="evidence" value="ECO:0007669"/>
    <property type="project" value="InterPro"/>
</dbReference>
<organism evidence="13 14">
    <name type="scientific">Pseudomassariella vexata</name>
    <dbReference type="NCBI Taxonomy" id="1141098"/>
    <lineage>
        <taxon>Eukaryota</taxon>
        <taxon>Fungi</taxon>
        <taxon>Dikarya</taxon>
        <taxon>Ascomycota</taxon>
        <taxon>Pezizomycotina</taxon>
        <taxon>Sordariomycetes</taxon>
        <taxon>Xylariomycetidae</taxon>
        <taxon>Amphisphaeriales</taxon>
        <taxon>Pseudomassariaceae</taxon>
        <taxon>Pseudomassariella</taxon>
    </lineage>
</organism>
<evidence type="ECO:0000313" key="14">
    <source>
        <dbReference type="Proteomes" id="UP000193689"/>
    </source>
</evidence>
<dbReference type="SUPFAM" id="SSF55729">
    <property type="entry name" value="Acyl-CoA N-acyltransferases (Nat)"/>
    <property type="match status" value="1"/>
</dbReference>
<dbReference type="PANTHER" id="PTHR20531:SF1">
    <property type="entry name" value="N-ALPHA-ACETYLTRANSFERASE 40"/>
    <property type="match status" value="1"/>
</dbReference>
<evidence type="ECO:0000256" key="8">
    <source>
        <dbReference type="ARBA" id="ARBA00023242"/>
    </source>
</evidence>
<dbReference type="GO" id="GO:0010485">
    <property type="term" value="F:histone H4 acetyltransferase activity"/>
    <property type="evidence" value="ECO:0007669"/>
    <property type="project" value="InterPro"/>
</dbReference>
<dbReference type="Proteomes" id="UP000193689">
    <property type="component" value="Unassembled WGS sequence"/>
</dbReference>
<dbReference type="GO" id="GO:1990189">
    <property type="term" value="F:protein N-terminal-serine acetyltransferase activity"/>
    <property type="evidence" value="ECO:0007669"/>
    <property type="project" value="UniProtKB-EC"/>
</dbReference>
<evidence type="ECO:0000256" key="6">
    <source>
        <dbReference type="ARBA" id="ARBA00022490"/>
    </source>
</evidence>
<dbReference type="AlphaFoldDB" id="A0A1Y2DF20"/>